<evidence type="ECO:0000259" key="1">
    <source>
        <dbReference type="Pfam" id="PF12776"/>
    </source>
</evidence>
<dbReference type="Proteomes" id="UP000008827">
    <property type="component" value="Chromosome 6"/>
</dbReference>
<keyword evidence="4" id="KW-1185">Reference proteome</keyword>
<accession>A0A0R0JK29</accession>
<evidence type="ECO:0000313" key="2">
    <source>
        <dbReference type="EMBL" id="KRH54814.1"/>
    </source>
</evidence>
<dbReference type="AlphaFoldDB" id="A0A0R0JK29"/>
<reference evidence="2" key="3">
    <citation type="submission" date="2018-07" db="EMBL/GenBank/DDBJ databases">
        <title>WGS assembly of Glycine max.</title>
        <authorList>
            <person name="Schmutz J."/>
            <person name="Cannon S."/>
            <person name="Schlueter J."/>
            <person name="Ma J."/>
            <person name="Mitros T."/>
            <person name="Nelson W."/>
            <person name="Hyten D."/>
            <person name="Song Q."/>
            <person name="Thelen J."/>
            <person name="Cheng J."/>
            <person name="Xu D."/>
            <person name="Hellsten U."/>
            <person name="May G."/>
            <person name="Yu Y."/>
            <person name="Sakurai T."/>
            <person name="Umezawa T."/>
            <person name="Bhattacharyya M."/>
            <person name="Sandhu D."/>
            <person name="Valliyodan B."/>
            <person name="Lindquist E."/>
            <person name="Peto M."/>
            <person name="Grant D."/>
            <person name="Shu S."/>
            <person name="Goodstein D."/>
            <person name="Barry K."/>
            <person name="Futrell-Griggs M."/>
            <person name="Abernathy B."/>
            <person name="Du J."/>
            <person name="Tian Z."/>
            <person name="Zhu L."/>
            <person name="Gill N."/>
            <person name="Joshi T."/>
            <person name="Libault M."/>
            <person name="Sethuraman A."/>
            <person name="Zhang X."/>
            <person name="Shinozaki K."/>
            <person name="Nguyen H."/>
            <person name="Wing R."/>
            <person name="Cregan P."/>
            <person name="Specht J."/>
            <person name="Grimwood J."/>
            <person name="Rokhsar D."/>
            <person name="Stacey G."/>
            <person name="Shoemaker R."/>
            <person name="Jackson S."/>
        </authorList>
    </citation>
    <scope>NUCLEOTIDE SEQUENCE</scope>
    <source>
        <tissue evidence="2">Callus</tissue>
    </source>
</reference>
<evidence type="ECO:0000313" key="4">
    <source>
        <dbReference type="Proteomes" id="UP000008827"/>
    </source>
</evidence>
<organism evidence="2">
    <name type="scientific">Glycine max</name>
    <name type="common">Soybean</name>
    <name type="synonym">Glycine hispida</name>
    <dbReference type="NCBI Taxonomy" id="3847"/>
    <lineage>
        <taxon>Eukaryota</taxon>
        <taxon>Viridiplantae</taxon>
        <taxon>Streptophyta</taxon>
        <taxon>Embryophyta</taxon>
        <taxon>Tracheophyta</taxon>
        <taxon>Spermatophyta</taxon>
        <taxon>Magnoliopsida</taxon>
        <taxon>eudicotyledons</taxon>
        <taxon>Gunneridae</taxon>
        <taxon>Pentapetalae</taxon>
        <taxon>rosids</taxon>
        <taxon>fabids</taxon>
        <taxon>Fabales</taxon>
        <taxon>Fabaceae</taxon>
        <taxon>Papilionoideae</taxon>
        <taxon>50 kb inversion clade</taxon>
        <taxon>NPAAA clade</taxon>
        <taxon>indigoferoid/millettioid clade</taxon>
        <taxon>Phaseoleae</taxon>
        <taxon>Glycine</taxon>
        <taxon>Glycine subgen. Soja</taxon>
    </lineage>
</organism>
<dbReference type="PANTHER" id="PTHR46929">
    <property type="entry name" value="EXPRESSED PROTEIN"/>
    <property type="match status" value="1"/>
</dbReference>
<evidence type="ECO:0000313" key="3">
    <source>
        <dbReference type="EnsemblPlants" id="KRH54814"/>
    </source>
</evidence>
<reference evidence="3" key="2">
    <citation type="submission" date="2018-02" db="UniProtKB">
        <authorList>
            <consortium name="EnsemblPlants"/>
        </authorList>
    </citation>
    <scope>IDENTIFICATION</scope>
    <source>
        <strain evidence="3">Williams 82</strain>
    </source>
</reference>
<dbReference type="InParanoid" id="A0A0R0JK29"/>
<dbReference type="PANTHER" id="PTHR46929:SF3">
    <property type="entry name" value="MYB_SANT-LIKE DOMAIN-CONTAINING PROTEIN"/>
    <property type="match status" value="1"/>
</dbReference>
<dbReference type="Pfam" id="PF12776">
    <property type="entry name" value="Myb_DNA-bind_3"/>
    <property type="match status" value="1"/>
</dbReference>
<feature type="domain" description="Myb/SANT-like" evidence="1">
    <location>
        <begin position="1"/>
        <end position="79"/>
    </location>
</feature>
<dbReference type="EnsemblPlants" id="KRH54814">
    <property type="protein sequence ID" value="KRH54814"/>
    <property type="gene ID" value="GLYMA_06G211000"/>
</dbReference>
<name>A0A0R0JK29_SOYBN</name>
<dbReference type="Gramene" id="KRH54814">
    <property type="protein sequence ID" value="KRH54814"/>
    <property type="gene ID" value="GLYMA_06G211000"/>
</dbReference>
<gene>
    <name evidence="2" type="ORF">GLYMA_06G211000</name>
</gene>
<reference evidence="2 3" key="1">
    <citation type="journal article" date="2010" name="Nature">
        <title>Genome sequence of the palaeopolyploid soybean.</title>
        <authorList>
            <person name="Schmutz J."/>
            <person name="Cannon S.B."/>
            <person name="Schlueter J."/>
            <person name="Ma J."/>
            <person name="Mitros T."/>
            <person name="Nelson W."/>
            <person name="Hyten D.L."/>
            <person name="Song Q."/>
            <person name="Thelen J.J."/>
            <person name="Cheng J."/>
            <person name="Xu D."/>
            <person name="Hellsten U."/>
            <person name="May G.D."/>
            <person name="Yu Y."/>
            <person name="Sakurai T."/>
            <person name="Umezawa T."/>
            <person name="Bhattacharyya M.K."/>
            <person name="Sandhu D."/>
            <person name="Valliyodan B."/>
            <person name="Lindquist E."/>
            <person name="Peto M."/>
            <person name="Grant D."/>
            <person name="Shu S."/>
            <person name="Goodstein D."/>
            <person name="Barry K."/>
            <person name="Futrell-Griggs M."/>
            <person name="Abernathy B."/>
            <person name="Du J."/>
            <person name="Tian Z."/>
            <person name="Zhu L."/>
            <person name="Gill N."/>
            <person name="Joshi T."/>
            <person name="Libault M."/>
            <person name="Sethuraman A."/>
            <person name="Zhang X.-C."/>
            <person name="Shinozaki K."/>
            <person name="Nguyen H.T."/>
            <person name="Wing R.A."/>
            <person name="Cregan P."/>
            <person name="Specht J."/>
            <person name="Grimwood J."/>
            <person name="Rokhsar D."/>
            <person name="Stacey G."/>
            <person name="Shoemaker R.C."/>
            <person name="Jackson S.A."/>
        </authorList>
    </citation>
    <scope>NUCLEOTIDE SEQUENCE</scope>
    <source>
        <strain evidence="3">cv. Williams 82</strain>
        <tissue evidence="2">Callus</tissue>
    </source>
</reference>
<proteinExistence type="predicted"/>
<dbReference type="InterPro" id="IPR024752">
    <property type="entry name" value="Myb/SANT-like_dom"/>
</dbReference>
<dbReference type="EMBL" id="CM000839">
    <property type="protein sequence ID" value="KRH54814.1"/>
    <property type="molecule type" value="Genomic_DNA"/>
</dbReference>
<sequence length="101" mass="11416">MERVLADVLRDQRNLGNKGDGGWKRSILNVVAAVLSTSFNVNVTSDNVKNRIKLWRSGFDWDDTKHMITVENENAWNEYCTVRPCNACVDSCLCVSVLLII</sequence>
<protein>
    <recommendedName>
        <fullName evidence="1">Myb/SANT-like domain-containing protein</fullName>
    </recommendedName>
</protein>